<dbReference type="RefSeq" id="WP_084286693.1">
    <property type="nucleotide sequence ID" value="NZ_FWYB01000001.1"/>
</dbReference>
<keyword evidence="2" id="KW-1185">Reference proteome</keyword>
<dbReference type="STRING" id="475255.SAMN04488101_10185"/>
<dbReference type="EMBL" id="FWYB01000001">
    <property type="protein sequence ID" value="SMC52445.1"/>
    <property type="molecule type" value="Genomic_DNA"/>
</dbReference>
<reference evidence="1 2" key="1">
    <citation type="submission" date="2017-04" db="EMBL/GenBank/DDBJ databases">
        <authorList>
            <person name="Afonso C.L."/>
            <person name="Miller P.J."/>
            <person name="Scott M.A."/>
            <person name="Spackman E."/>
            <person name="Goraichik I."/>
            <person name="Dimitrov K.M."/>
            <person name="Suarez D.L."/>
            <person name="Swayne D.E."/>
        </authorList>
    </citation>
    <scope>NUCLEOTIDE SEQUENCE [LARGE SCALE GENOMIC DNA]</scope>
    <source>
        <strain evidence="1 2">DSM 19625</strain>
    </source>
</reference>
<gene>
    <name evidence="1" type="ORF">SAMN04488101_10185</name>
</gene>
<evidence type="ECO:0000313" key="1">
    <source>
        <dbReference type="EMBL" id="SMC52445.1"/>
    </source>
</evidence>
<evidence type="ECO:0000313" key="2">
    <source>
        <dbReference type="Proteomes" id="UP000192678"/>
    </source>
</evidence>
<name>A0A1W1ZVE4_9SPHI</name>
<protein>
    <submittedName>
        <fullName evidence="1">Uncharacterized protein</fullName>
    </submittedName>
</protein>
<sequence length="121" mass="14090">MTYTKKTTIEQYTAWLATCPPIAEILRIQKIALAFAHEACDRIIGYCKGKPKRNKSCLWIRAAVNNPTSKPQGIRSTEYPADWGDHPDANYRFRCQRMRENIERELAEEKLHRDALEILIK</sequence>
<accession>A0A1W1ZVE4</accession>
<dbReference type="AlphaFoldDB" id="A0A1W1ZVE4"/>
<organism evidence="1 2">
    <name type="scientific">Pedobacter nyackensis</name>
    <dbReference type="NCBI Taxonomy" id="475255"/>
    <lineage>
        <taxon>Bacteria</taxon>
        <taxon>Pseudomonadati</taxon>
        <taxon>Bacteroidota</taxon>
        <taxon>Sphingobacteriia</taxon>
        <taxon>Sphingobacteriales</taxon>
        <taxon>Sphingobacteriaceae</taxon>
        <taxon>Pedobacter</taxon>
    </lineage>
</organism>
<proteinExistence type="predicted"/>
<dbReference type="Proteomes" id="UP000192678">
    <property type="component" value="Unassembled WGS sequence"/>
</dbReference>